<reference evidence="6 8" key="1">
    <citation type="submission" date="2014-08" db="EMBL/GenBank/DDBJ databases">
        <title>Fervidobacterium pennivorans DYC genome.</title>
        <authorList>
            <person name="Wushke S."/>
        </authorList>
    </citation>
    <scope>NUCLEOTIDE SEQUENCE [LARGE SCALE GENOMIC DNA]</scope>
    <source>
        <strain evidence="6 8">DYC</strain>
    </source>
</reference>
<comment type="similarity">
    <text evidence="5">Belongs to the FPP/GGPP synthase family.</text>
</comment>
<dbReference type="AlphaFoldDB" id="A0A172T1E6"/>
<dbReference type="Pfam" id="PF00348">
    <property type="entry name" value="polyprenyl_synt"/>
    <property type="match status" value="1"/>
</dbReference>
<accession>A0A172T1E6</accession>
<dbReference type="GO" id="GO:0046872">
    <property type="term" value="F:metal ion binding"/>
    <property type="evidence" value="ECO:0007669"/>
    <property type="project" value="UniProtKB-KW"/>
</dbReference>
<dbReference type="PROSITE" id="PS00723">
    <property type="entry name" value="POLYPRENYL_SYNTHASE_1"/>
    <property type="match status" value="1"/>
</dbReference>
<dbReference type="Proteomes" id="UP000077096">
    <property type="component" value="Chromosome"/>
</dbReference>
<proteinExistence type="inferred from homology"/>
<comment type="cofactor">
    <cofactor evidence="1">
        <name>Mg(2+)</name>
        <dbReference type="ChEBI" id="CHEBI:18420"/>
    </cofactor>
</comment>
<evidence type="ECO:0000313" key="7">
    <source>
        <dbReference type="EMBL" id="HGQ77947.1"/>
    </source>
</evidence>
<sequence>MGEERAVKRFDTQYLTERVNETIQSLLKELIENTPDTLKVYSQEFAKFTLRPGKRIRPLLLLLTYYGYLISTDDESDKRAYMLAGILEIMHAFLLVHDDVIDESSLRRGEPTLHKIYEQLTGSEKIGKDLAIVVGDIASFYYFGKLSDLVGFGIEKEPFQKLLKLFADCYVRTGYGQLLDILFTGNVTESALRDDIPTHISLYKTAYYTFVYPMLFGYYLASGQETEETRKLQQIGEKVGIAFQYRDDILGTFGGDTKSANDILEGKATILVKRTMDKLAEDEKEKFLGLINKKDKSESDIEMIKLYMLKSGALNETIKDVTKLVTEALSILAVLKMDTYYKAEIEKIFRKVLDIPKVAF</sequence>
<evidence type="ECO:0000313" key="8">
    <source>
        <dbReference type="Proteomes" id="UP000077096"/>
    </source>
</evidence>
<keyword evidence="2 5" id="KW-0808">Transferase</keyword>
<name>A0A172T1E6_FERPE</name>
<dbReference type="InterPro" id="IPR008949">
    <property type="entry name" value="Isoprenoid_synthase_dom_sf"/>
</dbReference>
<dbReference type="GO" id="GO:0045337">
    <property type="term" value="P:farnesyl diphosphate biosynthetic process"/>
    <property type="evidence" value="ECO:0007669"/>
    <property type="project" value="TreeGrafter"/>
</dbReference>
<organism evidence="6 8">
    <name type="scientific">Fervidobacterium pennivorans</name>
    <dbReference type="NCBI Taxonomy" id="93466"/>
    <lineage>
        <taxon>Bacteria</taxon>
        <taxon>Thermotogati</taxon>
        <taxon>Thermotogota</taxon>
        <taxon>Thermotogae</taxon>
        <taxon>Thermotogales</taxon>
        <taxon>Fervidobacteriaceae</taxon>
        <taxon>Fervidobacterium</taxon>
    </lineage>
</organism>
<dbReference type="InterPro" id="IPR039702">
    <property type="entry name" value="FPS1-like"/>
</dbReference>
<dbReference type="PANTHER" id="PTHR11525">
    <property type="entry name" value="FARNESYL-PYROPHOSPHATE SYNTHETASE"/>
    <property type="match status" value="1"/>
</dbReference>
<dbReference type="EMBL" id="CP011393">
    <property type="protein sequence ID" value="ANE40786.1"/>
    <property type="molecule type" value="Genomic_DNA"/>
</dbReference>
<dbReference type="GO" id="GO:0005737">
    <property type="term" value="C:cytoplasm"/>
    <property type="evidence" value="ECO:0007669"/>
    <property type="project" value="TreeGrafter"/>
</dbReference>
<dbReference type="SUPFAM" id="SSF48576">
    <property type="entry name" value="Terpenoid synthases"/>
    <property type="match status" value="1"/>
</dbReference>
<evidence type="ECO:0000256" key="4">
    <source>
        <dbReference type="ARBA" id="ARBA00022842"/>
    </source>
</evidence>
<evidence type="ECO:0000256" key="5">
    <source>
        <dbReference type="RuleBase" id="RU004466"/>
    </source>
</evidence>
<dbReference type="Gene3D" id="1.10.600.10">
    <property type="entry name" value="Farnesyl Diphosphate Synthase"/>
    <property type="match status" value="1"/>
</dbReference>
<keyword evidence="3" id="KW-0479">Metal-binding</keyword>
<protein>
    <submittedName>
        <fullName evidence="7">Polyprenyl synthetase family protein</fullName>
    </submittedName>
</protein>
<evidence type="ECO:0000256" key="2">
    <source>
        <dbReference type="ARBA" id="ARBA00022679"/>
    </source>
</evidence>
<dbReference type="OrthoDB" id="9805316at2"/>
<evidence type="ECO:0000256" key="3">
    <source>
        <dbReference type="ARBA" id="ARBA00022723"/>
    </source>
</evidence>
<evidence type="ECO:0000313" key="6">
    <source>
        <dbReference type="EMBL" id="ANE40786.1"/>
    </source>
</evidence>
<reference evidence="7" key="2">
    <citation type="journal article" date="2020" name="mSystems">
        <title>Genome- and Community-Level Interaction Insights into Carbon Utilization and Element Cycling Functions of Hydrothermarchaeota in Hydrothermal Sediment.</title>
        <authorList>
            <person name="Zhou Z."/>
            <person name="Liu Y."/>
            <person name="Xu W."/>
            <person name="Pan J."/>
            <person name="Luo Z.H."/>
            <person name="Li M."/>
        </authorList>
    </citation>
    <scope>NUCLEOTIDE SEQUENCE [LARGE SCALE GENOMIC DNA]</scope>
    <source>
        <strain evidence="7">SpSt-640</strain>
    </source>
</reference>
<dbReference type="GO" id="GO:0004161">
    <property type="term" value="F:dimethylallyltranstransferase activity"/>
    <property type="evidence" value="ECO:0007669"/>
    <property type="project" value="TreeGrafter"/>
</dbReference>
<dbReference type="InterPro" id="IPR033749">
    <property type="entry name" value="Polyprenyl_synt_CS"/>
</dbReference>
<dbReference type="InterPro" id="IPR000092">
    <property type="entry name" value="Polyprenyl_synt"/>
</dbReference>
<dbReference type="KEGG" id="fng:JM64_01215"/>
<dbReference type="PATRIC" id="fig|93466.3.peg.280"/>
<dbReference type="PANTHER" id="PTHR11525:SF0">
    <property type="entry name" value="FARNESYL PYROPHOSPHATE SYNTHASE"/>
    <property type="match status" value="1"/>
</dbReference>
<keyword evidence="4" id="KW-0460">Magnesium</keyword>
<dbReference type="EMBL" id="DTBH01000177">
    <property type="protein sequence ID" value="HGQ77947.1"/>
    <property type="molecule type" value="Genomic_DNA"/>
</dbReference>
<dbReference type="GO" id="GO:0004337">
    <property type="term" value="F:(2E,6E)-farnesyl diphosphate synthase activity"/>
    <property type="evidence" value="ECO:0007669"/>
    <property type="project" value="TreeGrafter"/>
</dbReference>
<dbReference type="SFLD" id="SFLDS00005">
    <property type="entry name" value="Isoprenoid_Synthase_Type_I"/>
    <property type="match status" value="1"/>
</dbReference>
<evidence type="ECO:0000256" key="1">
    <source>
        <dbReference type="ARBA" id="ARBA00001946"/>
    </source>
</evidence>
<gene>
    <name evidence="7" type="ORF">ENU12_08655</name>
    <name evidence="6" type="ORF">JM64_01215</name>
</gene>